<evidence type="ECO:0000313" key="3">
    <source>
        <dbReference type="Proteomes" id="UP000605670"/>
    </source>
</evidence>
<comment type="caution">
    <text evidence="2">The sequence shown here is derived from an EMBL/GenBank/DDBJ whole genome shotgun (WGS) entry which is preliminary data.</text>
</comment>
<dbReference type="AlphaFoldDB" id="A0A917BJA5"/>
<proteinExistence type="predicted"/>
<dbReference type="EMBL" id="BMEM01000001">
    <property type="protein sequence ID" value="GGF42839.1"/>
    <property type="molecule type" value="Genomic_DNA"/>
</dbReference>
<feature type="chain" id="PRO_5039423448" evidence="1">
    <location>
        <begin position="22"/>
        <end position="169"/>
    </location>
</feature>
<feature type="signal peptide" evidence="1">
    <location>
        <begin position="1"/>
        <end position="21"/>
    </location>
</feature>
<reference evidence="2" key="2">
    <citation type="submission" date="2020-09" db="EMBL/GenBank/DDBJ databases">
        <authorList>
            <person name="Sun Q."/>
            <person name="Zhou Y."/>
        </authorList>
    </citation>
    <scope>NUCLEOTIDE SEQUENCE</scope>
    <source>
        <strain evidence="2">CGMCC 1.12160</strain>
    </source>
</reference>
<gene>
    <name evidence="2" type="ORF">GCM10011366_08360</name>
</gene>
<dbReference type="RefSeq" id="WP_188428316.1">
    <property type="nucleotide sequence ID" value="NZ_BAABKH010000005.1"/>
</dbReference>
<dbReference type="Proteomes" id="UP000605670">
    <property type="component" value="Unassembled WGS sequence"/>
</dbReference>
<name>A0A917BJA5_9MICO</name>
<protein>
    <submittedName>
        <fullName evidence="2">Uncharacterized protein</fullName>
    </submittedName>
</protein>
<organism evidence="2 3">
    <name type="scientific">Ornithinimicrobium tianjinense</name>
    <dbReference type="NCBI Taxonomy" id="1195761"/>
    <lineage>
        <taxon>Bacteria</taxon>
        <taxon>Bacillati</taxon>
        <taxon>Actinomycetota</taxon>
        <taxon>Actinomycetes</taxon>
        <taxon>Micrococcales</taxon>
        <taxon>Ornithinimicrobiaceae</taxon>
        <taxon>Ornithinimicrobium</taxon>
    </lineage>
</organism>
<evidence type="ECO:0000313" key="2">
    <source>
        <dbReference type="EMBL" id="GGF42839.1"/>
    </source>
</evidence>
<reference evidence="2" key="1">
    <citation type="journal article" date="2014" name="Int. J. Syst. Evol. Microbiol.">
        <title>Complete genome sequence of Corynebacterium casei LMG S-19264T (=DSM 44701T), isolated from a smear-ripened cheese.</title>
        <authorList>
            <consortium name="US DOE Joint Genome Institute (JGI-PGF)"/>
            <person name="Walter F."/>
            <person name="Albersmeier A."/>
            <person name="Kalinowski J."/>
            <person name="Ruckert C."/>
        </authorList>
    </citation>
    <scope>NUCLEOTIDE SEQUENCE</scope>
    <source>
        <strain evidence="2">CGMCC 1.12160</strain>
    </source>
</reference>
<accession>A0A917BJA5</accession>
<keyword evidence="3" id="KW-1185">Reference proteome</keyword>
<sequence length="169" mass="18050">MKRTRRSLAAALVTAATLATAAPATADAPDRVIEPLEFTNPAHPLFTEACGFPVEVHVWGEFMVTTWTDDEGNPVREFRQFKFRSTTSANGKSVDGITMGPETAVFNDDGSTTVYIRGIVNRRIPGAGTVVLASGFGLNIWPADGGEDIVVVPTNGPESLQPLCDYLAP</sequence>
<keyword evidence="1" id="KW-0732">Signal</keyword>
<evidence type="ECO:0000256" key="1">
    <source>
        <dbReference type="SAM" id="SignalP"/>
    </source>
</evidence>